<dbReference type="EnsemblMetazoa" id="GPAI019002-RA">
    <property type="protein sequence ID" value="GPAI019002-PA"/>
    <property type="gene ID" value="GPAI019002"/>
</dbReference>
<protein>
    <submittedName>
        <fullName evidence="2">Uncharacterized protein</fullName>
    </submittedName>
</protein>
<proteinExistence type="predicted"/>
<dbReference type="AlphaFoldDB" id="A0A1A9ZM96"/>
<dbReference type="Proteomes" id="UP000092445">
    <property type="component" value="Unassembled WGS sequence"/>
</dbReference>
<feature type="region of interest" description="Disordered" evidence="1">
    <location>
        <begin position="54"/>
        <end position="75"/>
    </location>
</feature>
<evidence type="ECO:0000313" key="3">
    <source>
        <dbReference type="Proteomes" id="UP000092445"/>
    </source>
</evidence>
<keyword evidence="3" id="KW-1185">Reference proteome</keyword>
<evidence type="ECO:0000256" key="1">
    <source>
        <dbReference type="SAM" id="MobiDB-lite"/>
    </source>
</evidence>
<evidence type="ECO:0000313" key="2">
    <source>
        <dbReference type="EnsemblMetazoa" id="GPAI019002-PA"/>
    </source>
</evidence>
<name>A0A1A9ZM96_GLOPL</name>
<dbReference type="VEuPathDB" id="VectorBase:GPAI019002"/>
<organism evidence="2 3">
    <name type="scientific">Glossina pallidipes</name>
    <name type="common">Tsetse fly</name>
    <dbReference type="NCBI Taxonomy" id="7398"/>
    <lineage>
        <taxon>Eukaryota</taxon>
        <taxon>Metazoa</taxon>
        <taxon>Ecdysozoa</taxon>
        <taxon>Arthropoda</taxon>
        <taxon>Hexapoda</taxon>
        <taxon>Insecta</taxon>
        <taxon>Pterygota</taxon>
        <taxon>Neoptera</taxon>
        <taxon>Endopterygota</taxon>
        <taxon>Diptera</taxon>
        <taxon>Brachycera</taxon>
        <taxon>Muscomorpha</taxon>
        <taxon>Hippoboscoidea</taxon>
        <taxon>Glossinidae</taxon>
        <taxon>Glossina</taxon>
    </lineage>
</organism>
<reference evidence="3" key="1">
    <citation type="submission" date="2014-03" db="EMBL/GenBank/DDBJ databases">
        <authorList>
            <person name="Aksoy S."/>
            <person name="Warren W."/>
            <person name="Wilson R.K."/>
        </authorList>
    </citation>
    <scope>NUCLEOTIDE SEQUENCE [LARGE SCALE GENOMIC DNA]</scope>
    <source>
        <strain evidence="3">IAEA</strain>
    </source>
</reference>
<reference evidence="2" key="2">
    <citation type="submission" date="2020-05" db="UniProtKB">
        <authorList>
            <consortium name="EnsemblMetazoa"/>
        </authorList>
    </citation>
    <scope>IDENTIFICATION</scope>
    <source>
        <strain evidence="2">IAEA</strain>
    </source>
</reference>
<sequence length="340" mass="36675">MSESELALVALQWLKCSLSSDNRSKLRATEAANLVTELTVPAVTFLSKDAEPCVTPTIKPQGPRNSPLAGNSSSASFESKQLPFTVTIDCNMTIRHMAAHNVCSGIGKSLAVVSESQKSQYDRKPLERGERSHGSLIKSNDAFSDTGCMNILRIVRKSLAVWASFKVKTRGFSKSISISRICNFVLCNLQEKKDGGIPAVLNSPGKVSNIASKDKVLGTLRTEVVIVPNSRIGPDKERSTSLSNVAHFNGNVKSDCMPESVLMGASEFSSRDRNCEDALMLLTIFIVKVESIVADSSFFGVGGGTVLCTGLLLQDLDLPVLPFKTNSIVLMLIRIGSDNF</sequence>
<accession>A0A1A9ZM96</accession>